<sequence>MESTGTQEKRALDQMVDTGCEVRTGENVYNPGRTGGLVGHTHMMLVSGGISGTLSSCCLTHRTVRCWQAHFCGHPSPSTAVAMTTSVAAIVAISNSVLLPALISITERRARNARPLSCSIHRKEVIGNRRAAEVLGGVKERAGVAFLSGVEG</sequence>
<reference evidence="1" key="1">
    <citation type="submission" date="2022-08" db="UniProtKB">
        <authorList>
            <consortium name="EnsemblMetazoa"/>
        </authorList>
    </citation>
    <scope>IDENTIFICATION</scope>
    <source>
        <strain evidence="1">EBRO</strain>
    </source>
</reference>
<dbReference type="VEuPathDB" id="VectorBase:AATE018049"/>
<proteinExistence type="predicted"/>
<protein>
    <submittedName>
        <fullName evidence="1">Uncharacterized protein</fullName>
    </submittedName>
</protein>
<organism evidence="1">
    <name type="scientific">Anopheles atroparvus</name>
    <name type="common">European mosquito</name>
    <dbReference type="NCBI Taxonomy" id="41427"/>
    <lineage>
        <taxon>Eukaryota</taxon>
        <taxon>Metazoa</taxon>
        <taxon>Ecdysozoa</taxon>
        <taxon>Arthropoda</taxon>
        <taxon>Hexapoda</taxon>
        <taxon>Insecta</taxon>
        <taxon>Pterygota</taxon>
        <taxon>Neoptera</taxon>
        <taxon>Endopterygota</taxon>
        <taxon>Diptera</taxon>
        <taxon>Nematocera</taxon>
        <taxon>Culicoidea</taxon>
        <taxon>Culicidae</taxon>
        <taxon>Anophelinae</taxon>
        <taxon>Anopheles</taxon>
    </lineage>
</organism>
<dbReference type="AlphaFoldDB" id="A0A182JH83"/>
<name>A0A182JH83_ANOAO</name>
<dbReference type="EnsemblMetazoa" id="AATE018049-RA">
    <property type="protein sequence ID" value="AATE018049-PA.1"/>
    <property type="gene ID" value="AATE018049"/>
</dbReference>
<evidence type="ECO:0000313" key="1">
    <source>
        <dbReference type="EnsemblMetazoa" id="AATE018049-PA.1"/>
    </source>
</evidence>
<accession>A0A182JH83</accession>